<keyword evidence="7" id="KW-1185">Reference proteome</keyword>
<accession>A0AAD9RXW2</accession>
<reference evidence="6" key="1">
    <citation type="submission" date="2021-08" db="EMBL/GenBank/DDBJ databases">
        <authorList>
            <person name="Misof B."/>
            <person name="Oliver O."/>
            <person name="Podsiadlowski L."/>
            <person name="Donath A."/>
            <person name="Peters R."/>
            <person name="Mayer C."/>
            <person name="Rust J."/>
            <person name="Gunkel S."/>
            <person name="Lesny P."/>
            <person name="Martin S."/>
            <person name="Oeyen J.P."/>
            <person name="Petersen M."/>
            <person name="Panagiotis P."/>
            <person name="Wilbrandt J."/>
            <person name="Tanja T."/>
        </authorList>
    </citation>
    <scope>NUCLEOTIDE SEQUENCE</scope>
    <source>
        <strain evidence="6">GBR_01_08_01A</strain>
        <tissue evidence="6">Thorax + abdomen</tissue>
    </source>
</reference>
<evidence type="ECO:0000256" key="3">
    <source>
        <dbReference type="ARBA" id="ARBA00023002"/>
    </source>
</evidence>
<dbReference type="SUPFAM" id="SSF51735">
    <property type="entry name" value="NAD(P)-binding Rossmann-fold domains"/>
    <property type="match status" value="1"/>
</dbReference>
<evidence type="ECO:0000313" key="6">
    <source>
        <dbReference type="EMBL" id="KAK2587949.1"/>
    </source>
</evidence>
<comment type="caution">
    <text evidence="6">The sequence shown here is derived from an EMBL/GenBank/DDBJ whole genome shotgun (WGS) entry which is preliminary data.</text>
</comment>
<dbReference type="InterPro" id="IPR057326">
    <property type="entry name" value="KR_dom"/>
</dbReference>
<dbReference type="EMBL" id="JAIFRP010000006">
    <property type="protein sequence ID" value="KAK2587949.1"/>
    <property type="molecule type" value="Genomic_DNA"/>
</dbReference>
<evidence type="ECO:0000256" key="4">
    <source>
        <dbReference type="ARBA" id="ARBA00024020"/>
    </source>
</evidence>
<dbReference type="InterPro" id="IPR020904">
    <property type="entry name" value="Sc_DH/Rdtase_CS"/>
</dbReference>
<name>A0AAD9RXW2_9HYME</name>
<dbReference type="Gene3D" id="1.25.40.10">
    <property type="entry name" value="Tetratricopeptide repeat domain"/>
    <property type="match status" value="1"/>
</dbReference>
<dbReference type="FunFam" id="3.40.50.720:FF:000084">
    <property type="entry name" value="Short-chain dehydrogenase reductase"/>
    <property type="match status" value="1"/>
</dbReference>
<dbReference type="SUPFAM" id="SSF48452">
    <property type="entry name" value="TPR-like"/>
    <property type="match status" value="1"/>
</dbReference>
<keyword evidence="2" id="KW-0802">TPR repeat</keyword>
<feature type="domain" description="Ketoreductase" evidence="5">
    <location>
        <begin position="783"/>
        <end position="971"/>
    </location>
</feature>
<evidence type="ECO:0000313" key="7">
    <source>
        <dbReference type="Proteomes" id="UP001258017"/>
    </source>
</evidence>
<dbReference type="PROSITE" id="PS00061">
    <property type="entry name" value="ADH_SHORT"/>
    <property type="match status" value="1"/>
</dbReference>
<dbReference type="Proteomes" id="UP001258017">
    <property type="component" value="Unassembled WGS sequence"/>
</dbReference>
<dbReference type="InterPro" id="IPR002347">
    <property type="entry name" value="SDR_fam"/>
</dbReference>
<dbReference type="PRINTS" id="PR00081">
    <property type="entry name" value="GDHRDH"/>
</dbReference>
<dbReference type="InterPro" id="IPR019734">
    <property type="entry name" value="TPR_rpt"/>
</dbReference>
<dbReference type="InterPro" id="IPR011990">
    <property type="entry name" value="TPR-like_helical_dom_sf"/>
</dbReference>
<dbReference type="Gene3D" id="3.40.50.720">
    <property type="entry name" value="NAD(P)-binding Rossmann-like Domain"/>
    <property type="match status" value="1"/>
</dbReference>
<keyword evidence="3" id="KW-0560">Oxidoreductase</keyword>
<sequence>MDESRKSINEKIEVQLLTNIVNEDCDISNVGKILAGQYENVLSNILSTELVTLFCNSDNLQEVIQNHIKPDSRCDEWLCLGIASLLYFVKSNWTGPITDDLNVELLSPKRGEALKYLSLHDECNENVKKTEFLYLSKMIFSNKHMQDTYKSCIWWLFRVNLLHQFILEETSGMIFEETEALIPNISTLHILQSPFCEALFNLEVAQFYLYYKKIEHSERYLEQAQNIAQIQMELQGAMGKRTKYQQEEKAQLFLKINMDKEDIFNVRSCENVPKSLDLNDDIRLERIQFSESQDETKLGALEEAIVLARHTQLKLSQPKDKLTDEETKPYVTKVIDNTKNWSLKMTSLCYRCIYESNDKRTVERSMLQTEYLLKEISDCKVPVTERLDMFFTSGMKPIWMLEEILANLMVSLGLVKGALDLFIKLKLWENVIACYNILELKHKAAEIIRQEIAKKPTIKLWCLLGDATGDVTHYETAWKLSQEKSSRAQRHWGFFYFAKKDYAKAIPHLKLSVELNSIQENVWLRLGFAALQTEDWKLAAMAYRRYCALEQTTFEAWNNLAKAYIKLGDKARARKILHEAIKCVHDRWEVWDNLMVVCIDLGHFSEVIRCYNQILDLKHEHLDIQILEILTNAIINDVRDADGNPCRNSLLQPTLQLFGRITCRISNNSNLWRLYSEITMLKRTDVDDQKALQYLQQAYRAAVSDPKWLQKQEATLSVLELCCKLSDSYLRCSSYCTDHMRPKKALLSSAKITLQGVIKKVKDIYVDDAKVMENLQKMSFLGKVILVTGASSGIGAATAIHLSELGASLSITGRNLNNLQKVAEQCKEPKPFIVTGELTNETDVKNIIDSTIKHYGKLDVLVNNAGIIESGSIETTSLEQYDRVFNLNVRSVYQLTLLAVPHLIKSKGNIVNVSSVTGLRSFPNVLAYCMSKSAIDQFTRCVALDLASKEIRVNAVCPGVILTNLHRSSGMTEEQLKTFYENSKKTHALGRAGDASEVAKTIAFLASDNASFITGHQNRFAERKHKTLYALCDRTRWNHIADGCQCSPKQLYRHGYNVAH</sequence>
<dbReference type="PRINTS" id="PR00080">
    <property type="entry name" value="SDRFAMILY"/>
</dbReference>
<organism evidence="6 7">
    <name type="scientific">Odynerus spinipes</name>
    <dbReference type="NCBI Taxonomy" id="1348599"/>
    <lineage>
        <taxon>Eukaryota</taxon>
        <taxon>Metazoa</taxon>
        <taxon>Ecdysozoa</taxon>
        <taxon>Arthropoda</taxon>
        <taxon>Hexapoda</taxon>
        <taxon>Insecta</taxon>
        <taxon>Pterygota</taxon>
        <taxon>Neoptera</taxon>
        <taxon>Endopterygota</taxon>
        <taxon>Hymenoptera</taxon>
        <taxon>Apocrita</taxon>
        <taxon>Aculeata</taxon>
        <taxon>Vespoidea</taxon>
        <taxon>Vespidae</taxon>
        <taxon>Eumeninae</taxon>
        <taxon>Odynerus</taxon>
    </lineage>
</organism>
<dbReference type="PANTHER" id="PTHR16193:SF0">
    <property type="entry name" value="TETRATRICOPEPTIDE REPEAT PROTEIN 27"/>
    <property type="match status" value="1"/>
</dbReference>
<dbReference type="InterPro" id="IPR044244">
    <property type="entry name" value="TTC27/Emw1"/>
</dbReference>
<proteinExistence type="inferred from homology"/>
<dbReference type="SMART" id="SM00028">
    <property type="entry name" value="TPR"/>
    <property type="match status" value="4"/>
</dbReference>
<dbReference type="Pfam" id="PF13181">
    <property type="entry name" value="TPR_8"/>
    <property type="match status" value="1"/>
</dbReference>
<dbReference type="PANTHER" id="PTHR16193">
    <property type="entry name" value="TETRATRICOPEPTIDE REPEAT PROTEIN 27"/>
    <property type="match status" value="1"/>
</dbReference>
<dbReference type="GO" id="GO:0016491">
    <property type="term" value="F:oxidoreductase activity"/>
    <property type="evidence" value="ECO:0007669"/>
    <property type="project" value="UniProtKB-KW"/>
</dbReference>
<evidence type="ECO:0000259" key="5">
    <source>
        <dbReference type="SMART" id="SM00822"/>
    </source>
</evidence>
<reference evidence="6" key="2">
    <citation type="journal article" date="2023" name="Commun. Biol.">
        <title>Intrasexual cuticular hydrocarbon dimorphism in a wasp sheds light on hydrocarbon biosynthesis genes in Hymenoptera.</title>
        <authorList>
            <person name="Moris V.C."/>
            <person name="Podsiadlowski L."/>
            <person name="Martin S."/>
            <person name="Oeyen J.P."/>
            <person name="Donath A."/>
            <person name="Petersen M."/>
            <person name="Wilbrandt J."/>
            <person name="Misof B."/>
            <person name="Liedtke D."/>
            <person name="Thamm M."/>
            <person name="Scheiner R."/>
            <person name="Schmitt T."/>
            <person name="Niehuis O."/>
        </authorList>
    </citation>
    <scope>NUCLEOTIDE SEQUENCE</scope>
    <source>
        <strain evidence="6">GBR_01_08_01A</strain>
    </source>
</reference>
<dbReference type="Pfam" id="PF13561">
    <property type="entry name" value="adh_short_C2"/>
    <property type="match status" value="1"/>
</dbReference>
<keyword evidence="1" id="KW-0677">Repeat</keyword>
<protein>
    <recommendedName>
        <fullName evidence="5">Ketoreductase domain-containing protein</fullName>
    </recommendedName>
</protein>
<comment type="similarity">
    <text evidence="4">Belongs to the TTC27 family.</text>
</comment>
<dbReference type="SMART" id="SM00822">
    <property type="entry name" value="PKS_KR"/>
    <property type="match status" value="1"/>
</dbReference>
<evidence type="ECO:0000256" key="1">
    <source>
        <dbReference type="ARBA" id="ARBA00022737"/>
    </source>
</evidence>
<dbReference type="GO" id="GO:0006629">
    <property type="term" value="P:lipid metabolic process"/>
    <property type="evidence" value="ECO:0007669"/>
    <property type="project" value="UniProtKB-ARBA"/>
</dbReference>
<dbReference type="AlphaFoldDB" id="A0AAD9RXW2"/>
<evidence type="ECO:0000256" key="2">
    <source>
        <dbReference type="ARBA" id="ARBA00022803"/>
    </source>
</evidence>
<dbReference type="InterPro" id="IPR036291">
    <property type="entry name" value="NAD(P)-bd_dom_sf"/>
</dbReference>
<gene>
    <name evidence="6" type="ORF">KPH14_004035</name>
</gene>